<name>A0A8H7UK72_MORIS</name>
<dbReference type="InterPro" id="IPR011012">
    <property type="entry name" value="Longin-like_dom_sf"/>
</dbReference>
<accession>A0A8H7UK72</accession>
<dbReference type="InterPro" id="IPR006722">
    <property type="entry name" value="Sedlin"/>
</dbReference>
<dbReference type="CDD" id="cd14825">
    <property type="entry name" value="TRAPPC2_sedlin"/>
    <property type="match status" value="1"/>
</dbReference>
<organism evidence="1 2">
    <name type="scientific">Mortierella isabellina</name>
    <name type="common">Filamentous fungus</name>
    <name type="synonym">Umbelopsis isabellina</name>
    <dbReference type="NCBI Taxonomy" id="91625"/>
    <lineage>
        <taxon>Eukaryota</taxon>
        <taxon>Fungi</taxon>
        <taxon>Fungi incertae sedis</taxon>
        <taxon>Mucoromycota</taxon>
        <taxon>Mucoromycotina</taxon>
        <taxon>Umbelopsidomycetes</taxon>
        <taxon>Umbelopsidales</taxon>
        <taxon>Umbelopsidaceae</taxon>
        <taxon>Umbelopsis</taxon>
    </lineage>
</organism>
<dbReference type="EMBL" id="JAEPQZ010000001">
    <property type="protein sequence ID" value="KAG2186185.1"/>
    <property type="molecule type" value="Genomic_DNA"/>
</dbReference>
<protein>
    <recommendedName>
        <fullName evidence="3">Trafficking protein particle complex subunit 2</fullName>
    </recommendedName>
</protein>
<evidence type="ECO:0000313" key="1">
    <source>
        <dbReference type="EMBL" id="KAG2186185.1"/>
    </source>
</evidence>
<dbReference type="Pfam" id="PF04628">
    <property type="entry name" value="Sedlin_N"/>
    <property type="match status" value="1"/>
</dbReference>
<sequence length="144" mass="16815">MASTYYFAIVGKNDNPLYETELTSSSKPAPNFDANTKDDHRHLNQFIIHSALDVVEEVQWNNQALYQKVIDRFNEYYVSAFVTSGNTKLLLLHDVKSEDSIKNFFNEVHEMYIKVFMNPFYQSNSPITSPQFDSKVKFIARRFL</sequence>
<keyword evidence="2" id="KW-1185">Reference proteome</keyword>
<dbReference type="GO" id="GO:0005737">
    <property type="term" value="C:cytoplasm"/>
    <property type="evidence" value="ECO:0007669"/>
    <property type="project" value="GOC"/>
</dbReference>
<dbReference type="AlphaFoldDB" id="A0A8H7UK72"/>
<comment type="caution">
    <text evidence="1">The sequence shown here is derived from an EMBL/GenBank/DDBJ whole genome shotgun (WGS) entry which is preliminary data.</text>
</comment>
<gene>
    <name evidence="1" type="ORF">INT43_002623</name>
</gene>
<dbReference type="GO" id="GO:0006888">
    <property type="term" value="P:endoplasmic reticulum to Golgi vesicle-mediated transport"/>
    <property type="evidence" value="ECO:0007669"/>
    <property type="project" value="InterPro"/>
</dbReference>
<evidence type="ECO:0000313" key="2">
    <source>
        <dbReference type="Proteomes" id="UP000654370"/>
    </source>
</evidence>
<dbReference type="Gene3D" id="3.30.450.70">
    <property type="match status" value="1"/>
</dbReference>
<reference evidence="1" key="1">
    <citation type="submission" date="2020-12" db="EMBL/GenBank/DDBJ databases">
        <title>Metabolic potential, ecology and presence of endohyphal bacteria is reflected in genomic diversity of Mucoromycotina.</title>
        <authorList>
            <person name="Muszewska A."/>
            <person name="Okrasinska A."/>
            <person name="Steczkiewicz K."/>
            <person name="Drgas O."/>
            <person name="Orlowska M."/>
            <person name="Perlinska-Lenart U."/>
            <person name="Aleksandrzak-Piekarczyk T."/>
            <person name="Szatraj K."/>
            <person name="Zielenkiewicz U."/>
            <person name="Pilsyk S."/>
            <person name="Malc E."/>
            <person name="Mieczkowski P."/>
            <person name="Kruszewska J.S."/>
            <person name="Biernat P."/>
            <person name="Pawlowska J."/>
        </authorList>
    </citation>
    <scope>NUCLEOTIDE SEQUENCE</scope>
    <source>
        <strain evidence="1">WA0000067209</strain>
    </source>
</reference>
<dbReference type="SUPFAM" id="SSF64356">
    <property type="entry name" value="SNARE-like"/>
    <property type="match status" value="1"/>
</dbReference>
<proteinExistence type="predicted"/>
<dbReference type="PANTHER" id="PTHR12403">
    <property type="entry name" value="TRAFFICKING PROTEIN PARTICLE COMPLEX SUBUNIT 2"/>
    <property type="match status" value="1"/>
</dbReference>
<evidence type="ECO:0008006" key="3">
    <source>
        <dbReference type="Google" id="ProtNLM"/>
    </source>
</evidence>
<dbReference type="OrthoDB" id="10252102at2759"/>
<dbReference type="Proteomes" id="UP000654370">
    <property type="component" value="Unassembled WGS sequence"/>
</dbReference>